<accession>A0A3L9M6J2</accession>
<evidence type="ECO:0000313" key="2">
    <source>
        <dbReference type="Proteomes" id="UP000275348"/>
    </source>
</evidence>
<organism evidence="1 2">
    <name type="scientific">Faecalibacter macacae</name>
    <dbReference type="NCBI Taxonomy" id="1859289"/>
    <lineage>
        <taxon>Bacteria</taxon>
        <taxon>Pseudomonadati</taxon>
        <taxon>Bacteroidota</taxon>
        <taxon>Flavobacteriia</taxon>
        <taxon>Flavobacteriales</taxon>
        <taxon>Weeksellaceae</taxon>
        <taxon>Faecalibacter</taxon>
    </lineage>
</organism>
<dbReference type="EMBL" id="RDOJ01000013">
    <property type="protein sequence ID" value="RLZ08598.1"/>
    <property type="molecule type" value="Genomic_DNA"/>
</dbReference>
<evidence type="ECO:0008006" key="3">
    <source>
        <dbReference type="Google" id="ProtNLM"/>
    </source>
</evidence>
<reference evidence="1 2" key="1">
    <citation type="submission" date="2018-10" db="EMBL/GenBank/DDBJ databases">
        <authorList>
            <person name="Chen X."/>
        </authorList>
    </citation>
    <scope>NUCLEOTIDE SEQUENCE [LARGE SCALE GENOMIC DNA]</scope>
    <source>
        <strain evidence="1 2">YIM 102668</strain>
    </source>
</reference>
<comment type="caution">
    <text evidence="1">The sequence shown here is derived from an EMBL/GenBank/DDBJ whole genome shotgun (WGS) entry which is preliminary data.</text>
</comment>
<keyword evidence="2" id="KW-1185">Reference proteome</keyword>
<dbReference type="RefSeq" id="WP_121935028.1">
    <property type="nucleotide sequence ID" value="NZ_RDOJ01000013.1"/>
</dbReference>
<dbReference type="Proteomes" id="UP000275348">
    <property type="component" value="Unassembled WGS sequence"/>
</dbReference>
<name>A0A3L9M6J2_9FLAO</name>
<dbReference type="AlphaFoldDB" id="A0A3L9M6J2"/>
<evidence type="ECO:0000313" key="1">
    <source>
        <dbReference type="EMBL" id="RLZ08598.1"/>
    </source>
</evidence>
<proteinExistence type="predicted"/>
<dbReference type="Gene3D" id="3.30.2220.10">
    <property type="entry name" value="rbstp2171"/>
    <property type="match status" value="1"/>
</dbReference>
<sequence>MSYDLQALKAQHGNKLSELKFTTSEDQELTFVLKKPTRSVIEAIALLKSDSSKTSKASKIMLANCVVAGPMEELEDGEVYATVLEVVGKLFTKASFEVKKL</sequence>
<protein>
    <recommendedName>
        <fullName evidence="3">Phage tail assembly protein</fullName>
    </recommendedName>
</protein>
<gene>
    <name evidence="1" type="ORF">EAH69_09805</name>
</gene>